<proteinExistence type="predicted"/>
<dbReference type="Proteomes" id="UP000321484">
    <property type="component" value="Unassembled WGS sequence"/>
</dbReference>
<dbReference type="OrthoDB" id="5485098at2"/>
<dbReference type="AlphaFoldDB" id="A0A511YZ63"/>
<accession>A0A511YZ63</accession>
<comment type="caution">
    <text evidence="4">The sequence shown here is derived from an EMBL/GenBank/DDBJ whole genome shotgun (WGS) entry which is preliminary data.</text>
</comment>
<dbReference type="SUPFAM" id="SSF49879">
    <property type="entry name" value="SMAD/FHA domain"/>
    <property type="match status" value="1"/>
</dbReference>
<feature type="compositionally biased region" description="Pro residues" evidence="2">
    <location>
        <begin position="157"/>
        <end position="223"/>
    </location>
</feature>
<evidence type="ECO:0000259" key="3">
    <source>
        <dbReference type="PROSITE" id="PS50006"/>
    </source>
</evidence>
<evidence type="ECO:0000313" key="5">
    <source>
        <dbReference type="Proteomes" id="UP000321484"/>
    </source>
</evidence>
<feature type="domain" description="FHA" evidence="3">
    <location>
        <begin position="378"/>
        <end position="433"/>
    </location>
</feature>
<dbReference type="RefSeq" id="WP_146819657.1">
    <property type="nucleotide sequence ID" value="NZ_BJYK01000008.1"/>
</dbReference>
<dbReference type="InterPro" id="IPR008984">
    <property type="entry name" value="SMAD_FHA_dom_sf"/>
</dbReference>
<name>A0A511YZ63_9CELL</name>
<dbReference type="CDD" id="cd00060">
    <property type="entry name" value="FHA"/>
    <property type="match status" value="1"/>
</dbReference>
<dbReference type="PROSITE" id="PS50006">
    <property type="entry name" value="FHA_DOMAIN"/>
    <property type="match status" value="1"/>
</dbReference>
<evidence type="ECO:0000256" key="2">
    <source>
        <dbReference type="SAM" id="MobiDB-lite"/>
    </source>
</evidence>
<keyword evidence="5" id="KW-1185">Reference proteome</keyword>
<organism evidence="4 5">
    <name type="scientific">Actinotalea fermentans</name>
    <dbReference type="NCBI Taxonomy" id="43671"/>
    <lineage>
        <taxon>Bacteria</taxon>
        <taxon>Bacillati</taxon>
        <taxon>Actinomycetota</taxon>
        <taxon>Actinomycetes</taxon>
        <taxon>Micrococcales</taxon>
        <taxon>Cellulomonadaceae</taxon>
        <taxon>Actinotalea</taxon>
    </lineage>
</organism>
<reference evidence="4 5" key="1">
    <citation type="submission" date="2019-07" db="EMBL/GenBank/DDBJ databases">
        <title>Whole genome shotgun sequence of Actinotalea fermentans NBRC 105374.</title>
        <authorList>
            <person name="Hosoyama A."/>
            <person name="Uohara A."/>
            <person name="Ohji S."/>
            <person name="Ichikawa N."/>
        </authorList>
    </citation>
    <scope>NUCLEOTIDE SEQUENCE [LARGE SCALE GENOMIC DNA]</scope>
    <source>
        <strain evidence="4 5">NBRC 105374</strain>
    </source>
</reference>
<protein>
    <recommendedName>
        <fullName evidence="3">FHA domain-containing protein</fullName>
    </recommendedName>
</protein>
<dbReference type="InterPro" id="IPR000253">
    <property type="entry name" value="FHA_dom"/>
</dbReference>
<keyword evidence="1" id="KW-0597">Phosphoprotein</keyword>
<evidence type="ECO:0000313" key="4">
    <source>
        <dbReference type="EMBL" id="GEN80490.1"/>
    </source>
</evidence>
<sequence length="471" mass="48594">MRCLYAPGEGLAVVTDAAALLLPAGGVELALALEQRLTEGAGLARVLGEIVAGAPIGTGDLPDFLLLAWQDDGVQVFVRGPLSVEIARETGDDARLDGRGVVTWREERVPGAVRCSVGALGDGPALPVSAGVVRAGALVVARTAEPLPTPVLVSTPAPRPVAEPEPVPEPVPEPEPVSVPEPQPVPAPVPVPEPEPEPEPVPVPEPEPEAAPEPAPEPEPQPVPDVTLGGTTWSLLPLDDEPAAAREDADDAADGYAHLFGATQMRAIEDAAVREPDEAEHGAVADALHDGRTMGPAAIAALRAARAHGRAPDAPAPSSGGHGVLARICLSGHANPPERGDCWVCGRQVTGEASRVARPALGAVQVSGGEVVQLDGSYVVGRRPKVSRVSGEVPRVLTVPSPQGEVSGSHVAIRLEDWHVLAVDLDSSNGTVLFRDGQDPRRLDPQVPVLLRSDDVLDLGDGALLTFVGLP</sequence>
<dbReference type="Gene3D" id="2.60.200.20">
    <property type="match status" value="1"/>
</dbReference>
<evidence type="ECO:0000256" key="1">
    <source>
        <dbReference type="ARBA" id="ARBA00022553"/>
    </source>
</evidence>
<gene>
    <name evidence="4" type="ORF">AFE02nite_22240</name>
</gene>
<dbReference type="Pfam" id="PF00498">
    <property type="entry name" value="FHA"/>
    <property type="match status" value="1"/>
</dbReference>
<dbReference type="EMBL" id="BJYK01000008">
    <property type="protein sequence ID" value="GEN80490.1"/>
    <property type="molecule type" value="Genomic_DNA"/>
</dbReference>
<feature type="region of interest" description="Disordered" evidence="2">
    <location>
        <begin position="149"/>
        <end position="236"/>
    </location>
</feature>